<keyword evidence="1" id="KW-1133">Transmembrane helix</keyword>
<keyword evidence="1" id="KW-0472">Membrane</keyword>
<keyword evidence="3" id="KW-1185">Reference proteome</keyword>
<accession>A0A8T0N6Y8</accession>
<proteinExistence type="predicted"/>
<feature type="transmembrane region" description="Helical" evidence="1">
    <location>
        <begin position="43"/>
        <end position="67"/>
    </location>
</feature>
<dbReference type="Proteomes" id="UP000823388">
    <property type="component" value="Chromosome 9K"/>
</dbReference>
<reference evidence="2" key="1">
    <citation type="submission" date="2020-05" db="EMBL/GenBank/DDBJ databases">
        <title>WGS assembly of Panicum virgatum.</title>
        <authorList>
            <person name="Lovell J.T."/>
            <person name="Jenkins J."/>
            <person name="Shu S."/>
            <person name="Juenger T.E."/>
            <person name="Schmutz J."/>
        </authorList>
    </citation>
    <scope>NUCLEOTIDE SEQUENCE</scope>
    <source>
        <strain evidence="2">AP13</strain>
    </source>
</reference>
<name>A0A8T0N6Y8_PANVG</name>
<evidence type="ECO:0000313" key="2">
    <source>
        <dbReference type="EMBL" id="KAG2544618.1"/>
    </source>
</evidence>
<evidence type="ECO:0000313" key="3">
    <source>
        <dbReference type="Proteomes" id="UP000823388"/>
    </source>
</evidence>
<evidence type="ECO:0000256" key="1">
    <source>
        <dbReference type="SAM" id="Phobius"/>
    </source>
</evidence>
<dbReference type="AlphaFoldDB" id="A0A8T0N6Y8"/>
<dbReference type="EMBL" id="CM029053">
    <property type="protein sequence ID" value="KAG2544618.1"/>
    <property type="molecule type" value="Genomic_DNA"/>
</dbReference>
<organism evidence="2 3">
    <name type="scientific">Panicum virgatum</name>
    <name type="common">Blackwell switchgrass</name>
    <dbReference type="NCBI Taxonomy" id="38727"/>
    <lineage>
        <taxon>Eukaryota</taxon>
        <taxon>Viridiplantae</taxon>
        <taxon>Streptophyta</taxon>
        <taxon>Embryophyta</taxon>
        <taxon>Tracheophyta</taxon>
        <taxon>Spermatophyta</taxon>
        <taxon>Magnoliopsida</taxon>
        <taxon>Liliopsida</taxon>
        <taxon>Poales</taxon>
        <taxon>Poaceae</taxon>
        <taxon>PACMAD clade</taxon>
        <taxon>Panicoideae</taxon>
        <taxon>Panicodae</taxon>
        <taxon>Paniceae</taxon>
        <taxon>Panicinae</taxon>
        <taxon>Panicum</taxon>
        <taxon>Panicum sect. Hiantes</taxon>
    </lineage>
</organism>
<feature type="transmembrane region" description="Helical" evidence="1">
    <location>
        <begin position="73"/>
        <end position="91"/>
    </location>
</feature>
<protein>
    <submittedName>
        <fullName evidence="2">Uncharacterized protein</fullName>
    </submittedName>
</protein>
<gene>
    <name evidence="2" type="ORF">PVAP13_9KG052521</name>
</gene>
<keyword evidence="1" id="KW-0812">Transmembrane</keyword>
<sequence length="122" mass="13482">MATAVPDSPVDGPVKSSAGLKTAAGQEEVVAIVDPRKAFLIKLALDVFFVLYLMFYIGILAVLVKLANNWWDLWPGVFVVSPLCIGMLCLTPKMKVVYIQLYATKWPLRNDDHCTELPGSEK</sequence>
<comment type="caution">
    <text evidence="2">The sequence shown here is derived from an EMBL/GenBank/DDBJ whole genome shotgun (WGS) entry which is preliminary data.</text>
</comment>